<organism evidence="2">
    <name type="scientific">Mus musculus</name>
    <name type="common">Mouse</name>
    <dbReference type="NCBI Taxonomy" id="10090"/>
    <lineage>
        <taxon>Eukaryota</taxon>
        <taxon>Metazoa</taxon>
        <taxon>Chordata</taxon>
        <taxon>Craniata</taxon>
        <taxon>Vertebrata</taxon>
        <taxon>Euteleostomi</taxon>
        <taxon>Mammalia</taxon>
        <taxon>Eutheria</taxon>
        <taxon>Euarchontoglires</taxon>
        <taxon>Glires</taxon>
        <taxon>Rodentia</taxon>
        <taxon>Myomorpha</taxon>
        <taxon>Muroidea</taxon>
        <taxon>Muridae</taxon>
        <taxon>Murinae</taxon>
        <taxon>Mus</taxon>
        <taxon>Mus</taxon>
    </lineage>
</organism>
<feature type="compositionally biased region" description="Pro residues" evidence="1">
    <location>
        <begin position="64"/>
        <end position="100"/>
    </location>
</feature>
<reference evidence="2" key="7">
    <citation type="journal article" date="2005" name="Science">
        <title>The Transcriptional Landscape of the Mammalian Genome.</title>
        <authorList>
            <consortium name="The FANTOM Consortium"/>
            <consortium name="Riken Genome Exploration Research Group and Genome Science Group (Genome Network Project Core Group)"/>
        </authorList>
    </citation>
    <scope>NUCLEOTIDE SEQUENCE</scope>
    <source>
        <strain evidence="2">NOD</strain>
    </source>
</reference>
<reference evidence="2" key="2">
    <citation type="journal article" date="2000" name="Genome Res.">
        <title>Normalization and subtraction of cap-trapper-selected cDNAs to prepare full-length cDNA libraries for rapid discovery of new genes.</title>
        <authorList>
            <person name="Carninci P."/>
            <person name="Shibata Y."/>
            <person name="Hayatsu N."/>
            <person name="Sugahara Y."/>
            <person name="Shibata K."/>
            <person name="Itoh M."/>
            <person name="Konno H."/>
            <person name="Okazaki Y."/>
            <person name="Muramatsu M."/>
            <person name="Hayashizaki Y."/>
        </authorList>
    </citation>
    <scope>NUCLEOTIDE SEQUENCE</scope>
    <source>
        <strain evidence="2">NOD</strain>
    </source>
</reference>
<dbReference type="AGR" id="MGI:1859162"/>
<dbReference type="MGI" id="MGI:1859162">
    <property type="gene designation" value="Rnf10"/>
</dbReference>
<gene>
    <name evidence="3" type="primary">Rnf10</name>
</gene>
<feature type="compositionally biased region" description="Low complexity" evidence="1">
    <location>
        <begin position="39"/>
        <end position="63"/>
    </location>
</feature>
<feature type="non-terminal residue" evidence="2">
    <location>
        <position position="1"/>
    </location>
</feature>
<feature type="compositionally biased region" description="Low complexity" evidence="1">
    <location>
        <begin position="147"/>
        <end position="161"/>
    </location>
</feature>
<proteinExistence type="evidence at transcript level"/>
<name>Q3TBR0_MOUSE</name>
<reference evidence="2" key="3">
    <citation type="journal article" date="2000" name="Genome Res.">
        <title>RIKEN integrated sequence analysis (RISA) system--384-format sequencing pipeline with 384 multicapillary sequencer.</title>
        <authorList>
            <person name="Shibata K."/>
            <person name="Itoh M."/>
            <person name="Aizawa K."/>
            <person name="Nagaoka S."/>
            <person name="Sasaki N."/>
            <person name="Carninci P."/>
            <person name="Konno H."/>
            <person name="Akiyama J."/>
            <person name="Nishi K."/>
            <person name="Kitsunai T."/>
            <person name="Tashiro H."/>
            <person name="Itoh M."/>
            <person name="Sumi N."/>
            <person name="Ishii Y."/>
            <person name="Nakamura S."/>
            <person name="Hazama M."/>
            <person name="Nishine T."/>
            <person name="Harada A."/>
            <person name="Yamamoto R."/>
            <person name="Matsumoto H."/>
            <person name="Sakaguchi S."/>
            <person name="Ikegami T."/>
            <person name="Kashiwagi K."/>
            <person name="Fujiwake S."/>
            <person name="Inoue K."/>
            <person name="Togawa Y."/>
            <person name="Izawa M."/>
            <person name="Ohara E."/>
            <person name="Watahiki M."/>
            <person name="Yoneda Y."/>
            <person name="Ishikawa T."/>
            <person name="Ozawa K."/>
            <person name="Tanaka T."/>
            <person name="Matsuura S."/>
            <person name="Kawai J."/>
            <person name="Okazaki Y."/>
            <person name="Muramatsu M."/>
            <person name="Inoue Y."/>
            <person name="Kira A."/>
            <person name="Hayashizaki Y."/>
        </authorList>
    </citation>
    <scope>NUCLEOTIDE SEQUENCE</scope>
    <source>
        <strain evidence="2">NOD</strain>
    </source>
</reference>
<evidence type="ECO:0000313" key="2">
    <source>
        <dbReference type="EMBL" id="BAE42247.1"/>
    </source>
</evidence>
<reference evidence="2" key="5">
    <citation type="journal article" date="2002" name="Nature">
        <title>Analysis of the mouse transcriptome based on functional annotation of 60,770 full-length cDNAs.</title>
        <authorList>
            <consortium name="The FANTOM Consortium and the RIKEN Genome Exploration Research Group Phase I and II Team"/>
        </authorList>
    </citation>
    <scope>NUCLEOTIDE SEQUENCE</scope>
    <source>
        <strain evidence="2">NOD</strain>
    </source>
</reference>
<evidence type="ECO:0000256" key="1">
    <source>
        <dbReference type="SAM" id="MobiDB-lite"/>
    </source>
</evidence>
<reference evidence="2" key="6">
    <citation type="submission" date="2004-04" db="EMBL/GenBank/DDBJ databases">
        <authorList>
            <person name="Arakawa T."/>
            <person name="Carninci P."/>
            <person name="Fukuda S."/>
            <person name="Hashizume W."/>
            <person name="Hayashida K."/>
            <person name="Hori F."/>
            <person name="Iida J."/>
            <person name="Imamura K."/>
            <person name="Imotani K."/>
            <person name="Itoh M."/>
            <person name="Kanagawa S."/>
            <person name="Kawai J."/>
            <person name="Kojima M."/>
            <person name="Konno H."/>
            <person name="Murata M."/>
            <person name="Nakamura M."/>
            <person name="Ninomiya N."/>
            <person name="Nishiyori H."/>
            <person name="Nomura K."/>
            <person name="Ohno M."/>
            <person name="Sakazume N."/>
            <person name="Sano H."/>
            <person name="Sasaki D."/>
            <person name="Shibata K."/>
            <person name="Shiraki T."/>
            <person name="Tagami M."/>
            <person name="Tagami Y."/>
            <person name="Waki K."/>
            <person name="Watahiki A."/>
            <person name="Muramatsu M."/>
            <person name="Hayashizaki Y."/>
        </authorList>
    </citation>
    <scope>NUCLEOTIDE SEQUENCE</scope>
    <source>
        <strain evidence="2">NOD</strain>
    </source>
</reference>
<reference evidence="2" key="8">
    <citation type="journal article" date="2005" name="Science">
        <title>Antisense Transcription in the Mammalian Transcriptome.</title>
        <authorList>
            <consortium name="RIKEN Genome Exploration Research Group and Genome Science Group (Genome Network Project Core Group) and the FANTOM Consortium"/>
        </authorList>
    </citation>
    <scope>NUCLEOTIDE SEQUENCE</scope>
    <source>
        <strain evidence="2">NOD</strain>
    </source>
</reference>
<protein>
    <submittedName>
        <fullName evidence="2">Uncharacterized protein</fullName>
    </submittedName>
</protein>
<dbReference type="AlphaFoldDB" id="Q3TBR0"/>
<feature type="compositionally biased region" description="Gly residues" evidence="1">
    <location>
        <begin position="216"/>
        <end position="226"/>
    </location>
</feature>
<feature type="region of interest" description="Disordered" evidence="1">
    <location>
        <begin position="1"/>
        <end position="236"/>
    </location>
</feature>
<accession>Q3TBR0</accession>
<dbReference type="PRINTS" id="PR01217">
    <property type="entry name" value="PRICHEXTENSN"/>
</dbReference>
<sequence>FGDSSPFPEQLGLGPEASVGRCVGDPGPRHRDSQPSLLPRGGRACPAGRRGSRPSRASLSPAASAPPGPARTSEPRPPPPPPPRPRPPLRSPPPLGPTTPPCRFSFHFEKLRKETRKNVAMKAENRCRRRPPPALNAMSLGPRRARSAPTAVAAEAPFDAAELPQAPPPPPPTWTRTAAPTAPPPPRAAAKGNSRPAPPRRGRPASLNPRVVRAGGSAGSLGGGGTNDPPSACTDIQYLRLSRSALRG</sequence>
<evidence type="ECO:0000313" key="3">
    <source>
        <dbReference type="MGI" id="MGI:1859162"/>
    </source>
</evidence>
<reference evidence="2" key="4">
    <citation type="journal article" date="2001" name="Nature">
        <title>Functional annotation of a full-length mouse cDNA collection.</title>
        <authorList>
            <consortium name="The RIKEN Genome Exploration Research Group Phase II Team and the FANTOM Consortium"/>
        </authorList>
    </citation>
    <scope>NUCLEOTIDE SEQUENCE</scope>
    <source>
        <strain evidence="2">NOD</strain>
    </source>
</reference>
<dbReference type="EMBL" id="AK171098">
    <property type="protein sequence ID" value="BAE42247.1"/>
    <property type="molecule type" value="mRNA"/>
</dbReference>
<reference evidence="2" key="1">
    <citation type="journal article" date="1999" name="Methods Enzymol.">
        <title>High-efficiency full-length cDNA cloning.</title>
        <authorList>
            <person name="Carninci P."/>
            <person name="Hayashizaki Y."/>
        </authorList>
    </citation>
    <scope>NUCLEOTIDE SEQUENCE</scope>
    <source>
        <strain evidence="2">NOD</strain>
    </source>
</reference>